<comment type="subcellular location">
    <subcellularLocation>
        <location evidence="1 8">Cell membrane</location>
        <topology evidence="1 8">Multi-pass membrane protein</topology>
    </subcellularLocation>
</comment>
<dbReference type="InterPro" id="IPR035906">
    <property type="entry name" value="MetI-like_sf"/>
</dbReference>
<evidence type="ECO:0000256" key="8">
    <source>
        <dbReference type="RuleBase" id="RU363032"/>
    </source>
</evidence>
<name>A0A9D1MLJ9_9FIRM</name>
<evidence type="ECO:0000256" key="5">
    <source>
        <dbReference type="ARBA" id="ARBA00022970"/>
    </source>
</evidence>
<dbReference type="PANTHER" id="PTHR30614">
    <property type="entry name" value="MEMBRANE COMPONENT OF AMINO ACID ABC TRANSPORTER"/>
    <property type="match status" value="1"/>
</dbReference>
<dbReference type="PROSITE" id="PS50928">
    <property type="entry name" value="ABC_TM1"/>
    <property type="match status" value="1"/>
</dbReference>
<dbReference type="InterPro" id="IPR010065">
    <property type="entry name" value="AA_ABC_transptr_permease_3TM"/>
</dbReference>
<dbReference type="SUPFAM" id="SSF161098">
    <property type="entry name" value="MetI-like"/>
    <property type="match status" value="1"/>
</dbReference>
<dbReference type="NCBIfam" id="TIGR01726">
    <property type="entry name" value="HEQRo_perm_3TM"/>
    <property type="match status" value="1"/>
</dbReference>
<dbReference type="GO" id="GO:0006865">
    <property type="term" value="P:amino acid transport"/>
    <property type="evidence" value="ECO:0007669"/>
    <property type="project" value="UniProtKB-KW"/>
</dbReference>
<protein>
    <submittedName>
        <fullName evidence="10">Amino acid ABC transporter permease</fullName>
    </submittedName>
</protein>
<evidence type="ECO:0000256" key="7">
    <source>
        <dbReference type="ARBA" id="ARBA00023136"/>
    </source>
</evidence>
<feature type="domain" description="ABC transmembrane type-1" evidence="9">
    <location>
        <begin position="12"/>
        <end position="205"/>
    </location>
</feature>
<dbReference type="EMBL" id="DVNJ01000006">
    <property type="protein sequence ID" value="HIU62469.1"/>
    <property type="molecule type" value="Genomic_DNA"/>
</dbReference>
<proteinExistence type="inferred from homology"/>
<feature type="transmembrane region" description="Helical" evidence="8">
    <location>
        <begin position="54"/>
        <end position="75"/>
    </location>
</feature>
<evidence type="ECO:0000256" key="4">
    <source>
        <dbReference type="ARBA" id="ARBA00022692"/>
    </source>
</evidence>
<dbReference type="Proteomes" id="UP000824145">
    <property type="component" value="Unassembled WGS sequence"/>
</dbReference>
<keyword evidence="2 8" id="KW-0813">Transport</keyword>
<sequence>MGLTLGQATSRLFEGFGVTVLLFALTLVLAIPLGLVVCACSTSRFKPLAYLFKAIIWVVRGTPLLLQIIVVFYGPGLLLGWQYNERMSALVIAFTINYSCYFSEIYRSGIQNLPRGQYEAGYVLGMTRAQIFFRVILPQMIKRILPPMSNEIITLVKDTSLAQIISVSEIVLTAYNLQNTYAVIWPLFYAGLFYLVFNGILTLLFGYLEKKLNYYKV</sequence>
<dbReference type="CDD" id="cd06261">
    <property type="entry name" value="TM_PBP2"/>
    <property type="match status" value="1"/>
</dbReference>
<comment type="similarity">
    <text evidence="8">Belongs to the binding-protein-dependent transport system permease family.</text>
</comment>
<keyword evidence="5" id="KW-0029">Amino-acid transport</keyword>
<organism evidence="10 11">
    <name type="scientific">Candidatus Caccalectryoclostridium excrementigallinarum</name>
    <dbReference type="NCBI Taxonomy" id="2840710"/>
    <lineage>
        <taxon>Bacteria</taxon>
        <taxon>Bacillati</taxon>
        <taxon>Bacillota</taxon>
        <taxon>Clostridia</taxon>
        <taxon>Christensenellales</taxon>
        <taxon>Christensenellaceae</taxon>
        <taxon>Christensenellaceae incertae sedis</taxon>
        <taxon>Candidatus Caccalectryoclostridium</taxon>
    </lineage>
</organism>
<feature type="transmembrane region" description="Helical" evidence="8">
    <location>
        <begin position="87"/>
        <end position="106"/>
    </location>
</feature>
<dbReference type="AlphaFoldDB" id="A0A9D1MLJ9"/>
<feature type="transmembrane region" description="Helical" evidence="8">
    <location>
        <begin position="20"/>
        <end position="42"/>
    </location>
</feature>
<dbReference type="InterPro" id="IPR000515">
    <property type="entry name" value="MetI-like"/>
</dbReference>
<feature type="transmembrane region" description="Helical" evidence="8">
    <location>
        <begin position="187"/>
        <end position="208"/>
    </location>
</feature>
<evidence type="ECO:0000313" key="11">
    <source>
        <dbReference type="Proteomes" id="UP000824145"/>
    </source>
</evidence>
<dbReference type="PANTHER" id="PTHR30614:SF0">
    <property type="entry name" value="L-CYSTINE TRANSPORT SYSTEM PERMEASE PROTEIN TCYL"/>
    <property type="match status" value="1"/>
</dbReference>
<keyword evidence="6 8" id="KW-1133">Transmembrane helix</keyword>
<evidence type="ECO:0000313" key="10">
    <source>
        <dbReference type="EMBL" id="HIU62469.1"/>
    </source>
</evidence>
<reference evidence="10" key="1">
    <citation type="submission" date="2020-10" db="EMBL/GenBank/DDBJ databases">
        <authorList>
            <person name="Gilroy R."/>
        </authorList>
    </citation>
    <scope>NUCLEOTIDE SEQUENCE</scope>
    <source>
        <strain evidence="10">9366</strain>
    </source>
</reference>
<evidence type="ECO:0000256" key="6">
    <source>
        <dbReference type="ARBA" id="ARBA00022989"/>
    </source>
</evidence>
<evidence type="ECO:0000259" key="9">
    <source>
        <dbReference type="PROSITE" id="PS50928"/>
    </source>
</evidence>
<dbReference type="InterPro" id="IPR043429">
    <property type="entry name" value="ArtM/GltK/GlnP/TcyL/YhdX-like"/>
</dbReference>
<accession>A0A9D1MLJ9</accession>
<keyword evidence="4 8" id="KW-0812">Transmembrane</keyword>
<evidence type="ECO:0000256" key="3">
    <source>
        <dbReference type="ARBA" id="ARBA00022475"/>
    </source>
</evidence>
<evidence type="ECO:0000256" key="1">
    <source>
        <dbReference type="ARBA" id="ARBA00004651"/>
    </source>
</evidence>
<keyword evidence="3" id="KW-1003">Cell membrane</keyword>
<evidence type="ECO:0000256" key="2">
    <source>
        <dbReference type="ARBA" id="ARBA00022448"/>
    </source>
</evidence>
<dbReference type="GO" id="GO:0022857">
    <property type="term" value="F:transmembrane transporter activity"/>
    <property type="evidence" value="ECO:0007669"/>
    <property type="project" value="InterPro"/>
</dbReference>
<dbReference type="Gene3D" id="1.10.3720.10">
    <property type="entry name" value="MetI-like"/>
    <property type="match status" value="1"/>
</dbReference>
<reference evidence="10" key="2">
    <citation type="journal article" date="2021" name="PeerJ">
        <title>Extensive microbial diversity within the chicken gut microbiome revealed by metagenomics and culture.</title>
        <authorList>
            <person name="Gilroy R."/>
            <person name="Ravi A."/>
            <person name="Getino M."/>
            <person name="Pursley I."/>
            <person name="Horton D.L."/>
            <person name="Alikhan N.F."/>
            <person name="Baker D."/>
            <person name="Gharbi K."/>
            <person name="Hall N."/>
            <person name="Watson M."/>
            <person name="Adriaenssens E.M."/>
            <person name="Foster-Nyarko E."/>
            <person name="Jarju S."/>
            <person name="Secka A."/>
            <person name="Antonio M."/>
            <person name="Oren A."/>
            <person name="Chaudhuri R.R."/>
            <person name="La Ragione R."/>
            <person name="Hildebrand F."/>
            <person name="Pallen M.J."/>
        </authorList>
    </citation>
    <scope>NUCLEOTIDE SEQUENCE</scope>
    <source>
        <strain evidence="10">9366</strain>
    </source>
</reference>
<dbReference type="GO" id="GO:0043190">
    <property type="term" value="C:ATP-binding cassette (ABC) transporter complex"/>
    <property type="evidence" value="ECO:0007669"/>
    <property type="project" value="InterPro"/>
</dbReference>
<keyword evidence="7 8" id="KW-0472">Membrane</keyword>
<dbReference type="Pfam" id="PF00528">
    <property type="entry name" value="BPD_transp_1"/>
    <property type="match status" value="1"/>
</dbReference>
<comment type="caution">
    <text evidence="10">The sequence shown here is derived from an EMBL/GenBank/DDBJ whole genome shotgun (WGS) entry which is preliminary data.</text>
</comment>
<gene>
    <name evidence="10" type="ORF">IAB07_01700</name>
</gene>